<sequence length="198" mass="23052">FRVSFGIIRQDRVKLIVNSLINKLSLFLNELYKGVSLLSSKQWSSTGKSEVITNVSNSLDDQLTIDKPPVRFGMCPIFALLHFYPKMILTLRFLDCIKFGGLNGKTCLKFTVYTIRQLSLYHFEWDLSIKRYILYNSMHPIFQAHRIKHIDPDMSHNCSHHKCHQCCQKKDRVKLNNLVYLTTWSKIAEILCGIRALD</sequence>
<dbReference type="AlphaFoldDB" id="A0A6G0T160"/>
<gene>
    <name evidence="1" type="ORF">AGLY_015281</name>
</gene>
<protein>
    <submittedName>
        <fullName evidence="1">Uncharacterized protein</fullName>
    </submittedName>
</protein>
<organism evidence="1 2">
    <name type="scientific">Aphis glycines</name>
    <name type="common">Soybean aphid</name>
    <dbReference type="NCBI Taxonomy" id="307491"/>
    <lineage>
        <taxon>Eukaryota</taxon>
        <taxon>Metazoa</taxon>
        <taxon>Ecdysozoa</taxon>
        <taxon>Arthropoda</taxon>
        <taxon>Hexapoda</taxon>
        <taxon>Insecta</taxon>
        <taxon>Pterygota</taxon>
        <taxon>Neoptera</taxon>
        <taxon>Paraneoptera</taxon>
        <taxon>Hemiptera</taxon>
        <taxon>Sternorrhyncha</taxon>
        <taxon>Aphidomorpha</taxon>
        <taxon>Aphidoidea</taxon>
        <taxon>Aphididae</taxon>
        <taxon>Aphidini</taxon>
        <taxon>Aphis</taxon>
        <taxon>Aphis</taxon>
    </lineage>
</organism>
<feature type="non-terminal residue" evidence="1">
    <location>
        <position position="1"/>
    </location>
</feature>
<evidence type="ECO:0000313" key="2">
    <source>
        <dbReference type="Proteomes" id="UP000475862"/>
    </source>
</evidence>
<proteinExistence type="predicted"/>
<dbReference type="Proteomes" id="UP000475862">
    <property type="component" value="Unassembled WGS sequence"/>
</dbReference>
<accession>A0A6G0T160</accession>
<evidence type="ECO:0000313" key="1">
    <source>
        <dbReference type="EMBL" id="KAE9524242.1"/>
    </source>
</evidence>
<name>A0A6G0T160_APHGL</name>
<reference evidence="1 2" key="1">
    <citation type="submission" date="2019-08" db="EMBL/GenBank/DDBJ databases">
        <title>The genome of the soybean aphid Biotype 1, its phylome, world population structure and adaptation to the North American continent.</title>
        <authorList>
            <person name="Giordano R."/>
            <person name="Donthu R.K."/>
            <person name="Hernandez A.G."/>
            <person name="Wright C.L."/>
            <person name="Zimin A.V."/>
        </authorList>
    </citation>
    <scope>NUCLEOTIDE SEQUENCE [LARGE SCALE GENOMIC DNA]</scope>
    <source>
        <tissue evidence="1">Whole aphids</tissue>
    </source>
</reference>
<keyword evidence="2" id="KW-1185">Reference proteome</keyword>
<comment type="caution">
    <text evidence="1">The sequence shown here is derived from an EMBL/GenBank/DDBJ whole genome shotgun (WGS) entry which is preliminary data.</text>
</comment>
<dbReference type="EMBL" id="VYZN01000070">
    <property type="protein sequence ID" value="KAE9524242.1"/>
    <property type="molecule type" value="Genomic_DNA"/>
</dbReference>